<name>A0ABV2AYX7_9GAMM</name>
<keyword evidence="2" id="KW-1185">Reference proteome</keyword>
<reference evidence="1 2" key="1">
    <citation type="submission" date="2013-03" db="EMBL/GenBank/DDBJ databases">
        <title>Salinisphaera dokdonensis CL-ES53 Genome Sequencing.</title>
        <authorList>
            <person name="Li C."/>
            <person name="Lai Q."/>
            <person name="Shao Z."/>
        </authorList>
    </citation>
    <scope>NUCLEOTIDE SEQUENCE [LARGE SCALE GENOMIC DNA]</scope>
    <source>
        <strain evidence="1 2">CL-ES53</strain>
    </source>
</reference>
<gene>
    <name evidence="1" type="ORF">SADO_06292</name>
</gene>
<protein>
    <submittedName>
        <fullName evidence="1">Uncharacterized protein</fullName>
    </submittedName>
</protein>
<evidence type="ECO:0000313" key="2">
    <source>
        <dbReference type="Proteomes" id="UP001460888"/>
    </source>
</evidence>
<evidence type="ECO:0000313" key="1">
    <source>
        <dbReference type="EMBL" id="MES1928841.1"/>
    </source>
</evidence>
<dbReference type="Proteomes" id="UP001460888">
    <property type="component" value="Unassembled WGS sequence"/>
</dbReference>
<proteinExistence type="predicted"/>
<organism evidence="1 2">
    <name type="scientific">Salinisphaera dokdonensis CL-ES53</name>
    <dbReference type="NCBI Taxonomy" id="1304272"/>
    <lineage>
        <taxon>Bacteria</taxon>
        <taxon>Pseudomonadati</taxon>
        <taxon>Pseudomonadota</taxon>
        <taxon>Gammaproteobacteria</taxon>
        <taxon>Salinisphaerales</taxon>
        <taxon>Salinisphaeraceae</taxon>
        <taxon>Salinisphaera</taxon>
    </lineage>
</organism>
<comment type="caution">
    <text evidence="1">The sequence shown here is derived from an EMBL/GenBank/DDBJ whole genome shotgun (WGS) entry which is preliminary data.</text>
</comment>
<dbReference type="EMBL" id="APND01000002">
    <property type="protein sequence ID" value="MES1928841.1"/>
    <property type="molecule type" value="Genomic_DNA"/>
</dbReference>
<accession>A0ABV2AYX7</accession>
<sequence length="74" mass="7729">MRRPSLNIAIIRLRIDITAVATAAPAGTRALDQFALVAGVCDGLTEILDMAGRPLSQIALQSPPGIPQPLARIA</sequence>